<dbReference type="EC" id="2.4.2.52" evidence="2"/>
<dbReference type="Proteomes" id="UP000501130">
    <property type="component" value="Chromosome"/>
</dbReference>
<organism evidence="6 7">
    <name type="scientific">Limnobacter profundi</name>
    <dbReference type="NCBI Taxonomy" id="2732163"/>
    <lineage>
        <taxon>Bacteria</taxon>
        <taxon>Pseudomonadati</taxon>
        <taxon>Pseudomonadota</taxon>
        <taxon>Betaproteobacteria</taxon>
        <taxon>Burkholderiales</taxon>
        <taxon>Burkholderiaceae</taxon>
        <taxon>Limnobacter</taxon>
    </lineage>
</organism>
<keyword evidence="3" id="KW-0808">Transferase</keyword>
<gene>
    <name evidence="6" type="ORF">HKT17_14985</name>
</gene>
<keyword evidence="5" id="KW-0067">ATP-binding</keyword>
<keyword evidence="7" id="KW-1185">Reference proteome</keyword>
<dbReference type="PANTHER" id="PTHR30201:SF2">
    <property type="entry name" value="2-(5''-TRIPHOSPHORIBOSYL)-3'-DEPHOSPHOCOENZYME-A SYNTHASE"/>
    <property type="match status" value="1"/>
</dbReference>
<dbReference type="Pfam" id="PF01874">
    <property type="entry name" value="CitG"/>
    <property type="match status" value="1"/>
</dbReference>
<evidence type="ECO:0000313" key="6">
    <source>
        <dbReference type="EMBL" id="QJR30913.1"/>
    </source>
</evidence>
<sequence length="292" mass="31355">MKELVARIDTAACQALRQEVDLEYKPGLVCPGNNGSHADMNATTFYRSIAALRGYFGNCFAAGIEGAEFRTLQAHGLVAEKAMFKATEGVNTHKGAIFLMGLLAGAAGAQFREHGCFDPISLGRLVAAKWGVNILLAGVQDQVQRLDSPTHGRRVKDAFGLPGAREQAAEGFPVLFWTTVPQLRWALSEGLSQEQAQLHALVCTIGKLPDTNLAHRGGLKGLQWAQGRVDQFLAEGGVFAPGWKSRAQHLCAQFESQRLSPGGSADLLSAALFVQALVQVNSELPNFMVARS</sequence>
<dbReference type="InterPro" id="IPR002736">
    <property type="entry name" value="CitG"/>
</dbReference>
<evidence type="ECO:0000256" key="3">
    <source>
        <dbReference type="ARBA" id="ARBA00022679"/>
    </source>
</evidence>
<evidence type="ECO:0000313" key="7">
    <source>
        <dbReference type="Proteomes" id="UP000501130"/>
    </source>
</evidence>
<reference evidence="6 7" key="1">
    <citation type="submission" date="2020-05" db="EMBL/GenBank/DDBJ databases">
        <title>Compete genome of Limnobacter sp. SAORIC-580.</title>
        <authorList>
            <person name="Song J."/>
            <person name="Cho J.-C."/>
        </authorList>
    </citation>
    <scope>NUCLEOTIDE SEQUENCE [LARGE SCALE GENOMIC DNA]</scope>
    <source>
        <strain evidence="6 7">SAORIC-580</strain>
    </source>
</reference>
<dbReference type="EMBL" id="CP053084">
    <property type="protein sequence ID" value="QJR30913.1"/>
    <property type="molecule type" value="Genomic_DNA"/>
</dbReference>
<evidence type="ECO:0000256" key="4">
    <source>
        <dbReference type="ARBA" id="ARBA00022741"/>
    </source>
</evidence>
<comment type="catalytic activity">
    <reaction evidence="1">
        <text>3'-dephospho-CoA + ATP = 2'-(5''-triphospho-alpha-D-ribosyl)-3'-dephospho-CoA + adenine</text>
        <dbReference type="Rhea" id="RHEA:15117"/>
        <dbReference type="ChEBI" id="CHEBI:16708"/>
        <dbReference type="ChEBI" id="CHEBI:30616"/>
        <dbReference type="ChEBI" id="CHEBI:57328"/>
        <dbReference type="ChEBI" id="CHEBI:61378"/>
        <dbReference type="EC" id="2.4.2.52"/>
    </reaction>
</comment>
<name>A0ABX6N906_9BURK</name>
<keyword evidence="4" id="KW-0547">Nucleotide-binding</keyword>
<evidence type="ECO:0000256" key="1">
    <source>
        <dbReference type="ARBA" id="ARBA00001210"/>
    </source>
</evidence>
<proteinExistence type="predicted"/>
<evidence type="ECO:0000256" key="5">
    <source>
        <dbReference type="ARBA" id="ARBA00022840"/>
    </source>
</evidence>
<evidence type="ECO:0000256" key="2">
    <source>
        <dbReference type="ARBA" id="ARBA00012074"/>
    </source>
</evidence>
<protein>
    <recommendedName>
        <fullName evidence="2">triphosphoribosyl-dephospho-CoA synthase</fullName>
        <ecNumber evidence="2">2.4.2.52</ecNumber>
    </recommendedName>
</protein>
<dbReference type="PANTHER" id="PTHR30201">
    <property type="entry name" value="TRIPHOSPHORIBOSYL-DEPHOSPHO-COA SYNTHASE"/>
    <property type="match status" value="1"/>
</dbReference>
<dbReference type="Gene3D" id="1.10.4200.10">
    <property type="entry name" value="Triphosphoribosyl-dephospho-CoA protein"/>
    <property type="match status" value="1"/>
</dbReference>
<dbReference type="RefSeq" id="WP_171101163.1">
    <property type="nucleotide sequence ID" value="NZ_CP053084.1"/>
</dbReference>
<accession>A0ABX6N906</accession>